<dbReference type="AlphaFoldDB" id="A0A840WIE3"/>
<organism evidence="1 2">
    <name type="scientific">Nocardiopsis metallicus</name>
    <dbReference type="NCBI Taxonomy" id="179819"/>
    <lineage>
        <taxon>Bacteria</taxon>
        <taxon>Bacillati</taxon>
        <taxon>Actinomycetota</taxon>
        <taxon>Actinomycetes</taxon>
        <taxon>Streptosporangiales</taxon>
        <taxon>Nocardiopsidaceae</taxon>
        <taxon>Nocardiopsis</taxon>
    </lineage>
</organism>
<sequence length="266" mass="30982">MDITAWRRTFRREQRLRRRVRRAAWRLKQAETEYAWSIATAKAEGLSVRKIAEEAGKSPSRVQQVANAADIDALDAAMAELRLAGWSTPEDPDGSDDEELDGRDLVGERLADEARWLLLCAAWVEHHDQKQWPPVVDMRPDADDPHSYNVVLYLPRIAAVMRRIAYDVDELARARTVEELDQAAVADDRRAERRRRLAEEELTFAAFHRRIRAGEVTSRYVAWRGSPRSMSEAELWRAYQHELAERGYEDADPWGFNPFERYHHRF</sequence>
<dbReference type="EMBL" id="JACHDO010000002">
    <property type="protein sequence ID" value="MBB5495804.1"/>
    <property type="molecule type" value="Genomic_DNA"/>
</dbReference>
<evidence type="ECO:0000313" key="1">
    <source>
        <dbReference type="EMBL" id="MBB5495804.1"/>
    </source>
</evidence>
<protein>
    <submittedName>
        <fullName evidence="1">Uncharacterized protein</fullName>
    </submittedName>
</protein>
<dbReference type="Proteomes" id="UP000579647">
    <property type="component" value="Unassembled WGS sequence"/>
</dbReference>
<name>A0A840WIE3_9ACTN</name>
<evidence type="ECO:0000313" key="2">
    <source>
        <dbReference type="Proteomes" id="UP000579647"/>
    </source>
</evidence>
<gene>
    <name evidence="1" type="ORF">HNR07_007023</name>
</gene>
<accession>A0A840WIE3</accession>
<dbReference type="RefSeq" id="WP_184373196.1">
    <property type="nucleotide sequence ID" value="NZ_JACHDO010000002.1"/>
</dbReference>
<keyword evidence="2" id="KW-1185">Reference proteome</keyword>
<comment type="caution">
    <text evidence="1">The sequence shown here is derived from an EMBL/GenBank/DDBJ whole genome shotgun (WGS) entry which is preliminary data.</text>
</comment>
<reference evidence="1 2" key="1">
    <citation type="submission" date="2020-08" db="EMBL/GenBank/DDBJ databases">
        <title>Sequencing the genomes of 1000 actinobacteria strains.</title>
        <authorList>
            <person name="Klenk H.-P."/>
        </authorList>
    </citation>
    <scope>NUCLEOTIDE SEQUENCE [LARGE SCALE GENOMIC DNA]</scope>
    <source>
        <strain evidence="1 2">DSM 44598</strain>
    </source>
</reference>
<proteinExistence type="predicted"/>